<evidence type="ECO:0000313" key="4">
    <source>
        <dbReference type="EMBL" id="GEA83852.1"/>
    </source>
</evidence>
<dbReference type="Pfam" id="PF13360">
    <property type="entry name" value="PQQ_2"/>
    <property type="match status" value="1"/>
</dbReference>
<reference evidence="4 5" key="1">
    <citation type="submission" date="2019-06" db="EMBL/GenBank/DDBJ databases">
        <title>Whole genome shotgun sequence of Cellulomonas gelida NBRC 3748.</title>
        <authorList>
            <person name="Hosoyama A."/>
            <person name="Uohara A."/>
            <person name="Ohji S."/>
            <person name="Ichikawa N."/>
        </authorList>
    </citation>
    <scope>NUCLEOTIDE SEQUENCE [LARGE SCALE GENOMIC DNA]</scope>
    <source>
        <strain evidence="4 5">NBRC 3748</strain>
    </source>
</reference>
<feature type="region of interest" description="Disordered" evidence="1">
    <location>
        <begin position="1"/>
        <end position="72"/>
    </location>
</feature>
<keyword evidence="2" id="KW-1133">Transmembrane helix</keyword>
<evidence type="ECO:0000313" key="5">
    <source>
        <dbReference type="Proteomes" id="UP000320461"/>
    </source>
</evidence>
<comment type="caution">
    <text evidence="4">The sequence shown here is derived from an EMBL/GenBank/DDBJ whole genome shotgun (WGS) entry which is preliminary data.</text>
</comment>
<evidence type="ECO:0000256" key="1">
    <source>
        <dbReference type="SAM" id="MobiDB-lite"/>
    </source>
</evidence>
<proteinExistence type="predicted"/>
<dbReference type="AlphaFoldDB" id="A0A4Y3KIQ2"/>
<dbReference type="InterPro" id="IPR018391">
    <property type="entry name" value="PQQ_b-propeller_rpt"/>
</dbReference>
<dbReference type="Gene3D" id="2.40.128.630">
    <property type="match status" value="1"/>
</dbReference>
<organism evidence="4 5">
    <name type="scientific">Cellulomonas gelida</name>
    <dbReference type="NCBI Taxonomy" id="1712"/>
    <lineage>
        <taxon>Bacteria</taxon>
        <taxon>Bacillati</taxon>
        <taxon>Actinomycetota</taxon>
        <taxon>Actinomycetes</taxon>
        <taxon>Micrococcales</taxon>
        <taxon>Cellulomonadaceae</taxon>
        <taxon>Cellulomonas</taxon>
    </lineage>
</organism>
<accession>A0A4Y3KIQ2</accession>
<protein>
    <recommendedName>
        <fullName evidence="3">Pyrrolo-quinoline quinone repeat domain-containing protein</fullName>
    </recommendedName>
</protein>
<dbReference type="InterPro" id="IPR015943">
    <property type="entry name" value="WD40/YVTN_repeat-like_dom_sf"/>
</dbReference>
<gene>
    <name evidence="4" type="ORF">CGE01nite_11030</name>
</gene>
<dbReference type="OrthoDB" id="4816500at2"/>
<dbReference type="RefSeq" id="WP_141369492.1">
    <property type="nucleotide sequence ID" value="NZ_BJLQ01000008.1"/>
</dbReference>
<feature type="transmembrane region" description="Helical" evidence="2">
    <location>
        <begin position="82"/>
        <end position="102"/>
    </location>
</feature>
<keyword evidence="2" id="KW-0812">Transmembrane</keyword>
<dbReference type="InterPro" id="IPR011047">
    <property type="entry name" value="Quinoprotein_ADH-like_sf"/>
</dbReference>
<evidence type="ECO:0000256" key="2">
    <source>
        <dbReference type="SAM" id="Phobius"/>
    </source>
</evidence>
<dbReference type="Gene3D" id="2.130.10.10">
    <property type="entry name" value="YVTN repeat-like/Quinoprotein amine dehydrogenase"/>
    <property type="match status" value="1"/>
</dbReference>
<keyword evidence="2" id="KW-0472">Membrane</keyword>
<evidence type="ECO:0000259" key="3">
    <source>
        <dbReference type="Pfam" id="PF13360"/>
    </source>
</evidence>
<dbReference type="PANTHER" id="PTHR34512">
    <property type="entry name" value="CELL SURFACE PROTEIN"/>
    <property type="match status" value="1"/>
</dbReference>
<dbReference type="SMART" id="SM00564">
    <property type="entry name" value="PQQ"/>
    <property type="match status" value="3"/>
</dbReference>
<dbReference type="InterPro" id="IPR002372">
    <property type="entry name" value="PQQ_rpt_dom"/>
</dbReference>
<sequence>MANSRHAAQLQLVEVDELTPTSAGAVPDSSRPTTAGAPEPRPPADAPLDDAPPESGVAAGEDGWDPDDEAAPHGWPARRRRVLAWVAAIGAAVLVLAALAAWDDARRADAYERAVSVPGLLEPLDGPVHVTWRAAAASGEGSVVVADDTLVVVEQDSSGGSLVGHAAETGQHRWTTRVTGPPAATERAWLQCPSWRGARVSGLVLCTTDLAIPVYGDPAPGESVADGLEGLRVVAVDAATGRSVGSWTEKGDVAGFGRVDDDIVVAVTDPDGRTLVQRRAGRTGDVVWSYRSLQQLSGTLAIERASMELTDRVAVVRGAELVVLRLDDGEVVVAEARGQAVALVPFRDGFAAWTPARGGWMFDRDGEPVTALPAVPSSLAIDDESAQEVAILSTGVAVRGFEVATGNELWSLSTRATPQAVVDDTLLVADDGRWAAYDAHTGASLWSHELEAPAWPVLTDGSLVLTAVEDGDRVTLLARGLRDGAQRWQVSVPPQVTRLSAIGGLLVGRTDEGVVVLAP</sequence>
<name>A0A4Y3KIQ2_9CELL</name>
<dbReference type="SUPFAM" id="SSF50998">
    <property type="entry name" value="Quinoprotein alcohol dehydrogenase-like"/>
    <property type="match status" value="1"/>
</dbReference>
<dbReference type="EMBL" id="BJLQ01000008">
    <property type="protein sequence ID" value="GEA83852.1"/>
    <property type="molecule type" value="Genomic_DNA"/>
</dbReference>
<dbReference type="PANTHER" id="PTHR34512:SF30">
    <property type="entry name" value="OUTER MEMBRANE PROTEIN ASSEMBLY FACTOR BAMB"/>
    <property type="match status" value="1"/>
</dbReference>
<dbReference type="Proteomes" id="UP000320461">
    <property type="component" value="Unassembled WGS sequence"/>
</dbReference>
<feature type="domain" description="Pyrrolo-quinoline quinone repeat" evidence="3">
    <location>
        <begin position="398"/>
        <end position="502"/>
    </location>
</feature>
<keyword evidence="5" id="KW-1185">Reference proteome</keyword>